<feature type="domain" description="Clp1 P-loop" evidence="8">
    <location>
        <begin position="236"/>
        <end position="420"/>
    </location>
</feature>
<evidence type="ECO:0000256" key="2">
    <source>
        <dbReference type="ARBA" id="ARBA00018706"/>
    </source>
</evidence>
<dbReference type="InterPro" id="IPR045116">
    <property type="entry name" value="Clp1/Grc3"/>
</dbReference>
<dbReference type="PANTHER" id="PTHR12755">
    <property type="entry name" value="CLEAVAGE/POLYADENYLATION FACTOR IA SUBUNIT CLP1P"/>
    <property type="match status" value="1"/>
</dbReference>
<reference evidence="9" key="1">
    <citation type="submission" date="2020-03" db="EMBL/GenBank/DDBJ databases">
        <title>FDA dAtabase for Regulatory Grade micrObial Sequences (FDA-ARGOS): Supporting development and validation of Infectious Disease Dx tests.</title>
        <authorList>
            <person name="Campos J."/>
            <person name="Goldberg B."/>
            <person name="Tallon L."/>
            <person name="Sadzewicz L."/>
            <person name="Vavikolanu K."/>
            <person name="Mehta A."/>
            <person name="Aluvathingal J."/>
            <person name="Nadendla S."/>
            <person name="Nandy P."/>
            <person name="Geyer C."/>
            <person name="Yan Y."/>
            <person name="Sichtig H."/>
        </authorList>
    </citation>
    <scope>NUCLEOTIDE SEQUENCE [LARGE SCALE GENOMIC DNA]</scope>
    <source>
        <strain evidence="9">FDAARGOS_652</strain>
    </source>
</reference>
<accession>A0A8X7NNA8</accession>
<evidence type="ECO:0000256" key="3">
    <source>
        <dbReference type="ARBA" id="ARBA00019824"/>
    </source>
</evidence>
<keyword evidence="5" id="KW-0547">Nucleotide-binding</keyword>
<evidence type="ECO:0000259" key="8">
    <source>
        <dbReference type="Pfam" id="PF16575"/>
    </source>
</evidence>
<dbReference type="Proteomes" id="UP000590412">
    <property type="component" value="Unassembled WGS sequence"/>
</dbReference>
<dbReference type="EMBL" id="JABWAB010000004">
    <property type="protein sequence ID" value="KAF6052585.1"/>
    <property type="molecule type" value="Genomic_DNA"/>
</dbReference>
<evidence type="ECO:0000256" key="4">
    <source>
        <dbReference type="ARBA" id="ARBA00022679"/>
    </source>
</evidence>
<organism evidence="9 10">
    <name type="scientific">Candida parapsilosis</name>
    <name type="common">Yeast</name>
    <dbReference type="NCBI Taxonomy" id="5480"/>
    <lineage>
        <taxon>Eukaryota</taxon>
        <taxon>Fungi</taxon>
        <taxon>Dikarya</taxon>
        <taxon>Ascomycota</taxon>
        <taxon>Saccharomycotina</taxon>
        <taxon>Pichiomycetes</taxon>
        <taxon>Debaryomycetaceae</taxon>
        <taxon>Candida/Lodderomyces clade</taxon>
        <taxon>Candida</taxon>
    </lineage>
</organism>
<dbReference type="GO" id="GO:0005524">
    <property type="term" value="F:ATP binding"/>
    <property type="evidence" value="ECO:0007669"/>
    <property type="project" value="UniProtKB-KW"/>
</dbReference>
<comment type="caution">
    <text evidence="9">The sequence shown here is derived from an EMBL/GenBank/DDBJ whole genome shotgun (WGS) entry which is preliminary data.</text>
</comment>
<dbReference type="PANTHER" id="PTHR12755:SF3">
    <property type="entry name" value="POLYNUCLEOTIDE 5'-HYDROXYL-KINASE NOL9"/>
    <property type="match status" value="1"/>
</dbReference>
<proteinExistence type="inferred from homology"/>
<name>A0A8X7NNA8_CANPA</name>
<evidence type="ECO:0000256" key="5">
    <source>
        <dbReference type="ARBA" id="ARBA00022741"/>
    </source>
</evidence>
<dbReference type="OrthoDB" id="4054781at2759"/>
<gene>
    <name evidence="9" type="ORF">FOB60_002841</name>
</gene>
<dbReference type="GO" id="GO:0000448">
    <property type="term" value="P:cleavage in ITS2 between 5.8S rRNA and LSU-rRNA of tricistronic rRNA transcript (SSU-rRNA, 5.8S rRNA, LSU-rRNA)"/>
    <property type="evidence" value="ECO:0007669"/>
    <property type="project" value="TreeGrafter"/>
</dbReference>
<evidence type="ECO:0000313" key="9">
    <source>
        <dbReference type="EMBL" id="KAF6052585.1"/>
    </source>
</evidence>
<keyword evidence="7" id="KW-0067">ATP-binding</keyword>
<comment type="similarity">
    <text evidence="1">Belongs to the Clp1 family. NOL9/GRC3 subfamily.</text>
</comment>
<evidence type="ECO:0000256" key="1">
    <source>
        <dbReference type="ARBA" id="ARBA00011003"/>
    </source>
</evidence>
<dbReference type="InterPro" id="IPR032319">
    <property type="entry name" value="CLP1_P"/>
</dbReference>
<dbReference type="AlphaFoldDB" id="A0A8X7NNA8"/>
<keyword evidence="4" id="KW-0808">Transferase</keyword>
<dbReference type="InterPro" id="IPR027417">
    <property type="entry name" value="P-loop_NTPase"/>
</dbReference>
<evidence type="ECO:0000256" key="7">
    <source>
        <dbReference type="ARBA" id="ARBA00022840"/>
    </source>
</evidence>
<evidence type="ECO:0000256" key="6">
    <source>
        <dbReference type="ARBA" id="ARBA00022777"/>
    </source>
</evidence>
<dbReference type="Pfam" id="PF16575">
    <property type="entry name" value="CLP1_P"/>
    <property type="match status" value="1"/>
</dbReference>
<dbReference type="SUPFAM" id="SSF52540">
    <property type="entry name" value="P-loop containing nucleoside triphosphate hydrolases"/>
    <property type="match status" value="1"/>
</dbReference>
<keyword evidence="6" id="KW-0418">Kinase</keyword>
<dbReference type="Gene3D" id="3.40.50.300">
    <property type="entry name" value="P-loop containing nucleotide triphosphate hydrolases"/>
    <property type="match status" value="1"/>
</dbReference>
<sequence>MSAYAALKANSVDGDSSTSTPVNVDEIALQYVRNSDDECSDDEYKFATPDITNLVASVNDSKCPSPSLPRQRITQSNFLPSESCLQIEDDCVIVTLERGDFIMIKGMFKLRILQGNIRVNNCYELNSDTDCTYTFFSTDFHSLPVIANASTENSEMSVVSKIKLINYHTGFSNSTRKLLPFRLIASSDDQNEMLKHFTFQVVIQSDNNIGMFVDESWVNYFGSSAAISPYNLIVMGNKNAGKSTFCKSLSDYLRFQKKQSVVIMDLDPGQSDNSSPYCMSLSIQLPDGACTTSGHVFDKSEEYYGFDSPLDAPSRYLEVTRKLYKIYCSRYKQKGYRLIVNTPGWIKGFGKTLLQKVTIIVNPSDLILLTSNLSLEFEENQAVLQGMSYVKATLLPGVFHLPPTAPSQFRNNNKLLYFHHRISNDFEFSHSILNQSPERLSYQVGGSGQGIYGVSILNYAVDASFDFNNIPTLLSCTIWGVYSTSSPCGEVLIRDGNNNIYPNLIRSKDLDLVLGTGSQFLGLLIIHSINIRDHYLNVYAPPSVSKKVKDTLIANSKIVLVRGEGSIPSIELMAEKFLHAGVVTQSQDPHSNLSKTCIPYVSTRGKAKVGGVWKVRRNILRRSQRR</sequence>
<dbReference type="GO" id="GO:0051731">
    <property type="term" value="F:polynucleotide 5'-hydroxyl-kinase activity"/>
    <property type="evidence" value="ECO:0007669"/>
    <property type="project" value="InterPro"/>
</dbReference>
<protein>
    <recommendedName>
        <fullName evidence="3">Polynucleotide 5'-hydroxyl-kinase GRC3</fullName>
    </recommendedName>
    <alternativeName>
        <fullName evidence="2">Polynucleotide 5'-hydroxyl-kinase grc3</fullName>
    </alternativeName>
</protein>
<dbReference type="GO" id="GO:0005634">
    <property type="term" value="C:nucleus"/>
    <property type="evidence" value="ECO:0007669"/>
    <property type="project" value="TreeGrafter"/>
</dbReference>
<evidence type="ECO:0000313" key="10">
    <source>
        <dbReference type="Proteomes" id="UP000590412"/>
    </source>
</evidence>